<gene>
    <name evidence="3" type="ORF">K7G82_25720</name>
</gene>
<evidence type="ECO:0000313" key="4">
    <source>
        <dbReference type="Proteomes" id="UP000706039"/>
    </source>
</evidence>
<dbReference type="EMBL" id="JAINVV010000013">
    <property type="protein sequence ID" value="MBY8825726.1"/>
    <property type="molecule type" value="Genomic_DNA"/>
</dbReference>
<sequence length="330" mass="36736">MAQMRRIATEEAFLIPEILEAAAPLVDRTSDPDLRMYKMHIDGGPFGRKLLDLDDERIAIMDEHGIAMQVLALASPGVQVFDADTGTALAAIANDRLAEAVARHPDRFAGLAAVAPQDPEGAAREIERAATRLGLRGVIINSHTHGEYLDLPKFRPLLEAAAAHRMPIYLHPRAPSPQMRSVFDVGLELAIWGYQVETSLHAMRLIIGGVFDALPDLHVILGHGGEGLPFWLDRVDTRYGAGVIKRNRLERRPSEYFLDNFTITTSGLNWSPALKFCLEVLGADRMMFAVDYPFEDTGFMVDRMDKAAISDEDRATIYHRTAERIFRLHA</sequence>
<dbReference type="Pfam" id="PF04909">
    <property type="entry name" value="Amidohydro_2"/>
    <property type="match status" value="1"/>
</dbReference>
<proteinExistence type="predicted"/>
<dbReference type="InterPro" id="IPR032465">
    <property type="entry name" value="ACMSD"/>
</dbReference>
<dbReference type="RefSeq" id="WP_222992829.1">
    <property type="nucleotide sequence ID" value="NZ_JAINVV010000013.1"/>
</dbReference>
<evidence type="ECO:0000313" key="3">
    <source>
        <dbReference type="EMBL" id="MBY8825726.1"/>
    </source>
</evidence>
<evidence type="ECO:0000259" key="2">
    <source>
        <dbReference type="Pfam" id="PF04909"/>
    </source>
</evidence>
<dbReference type="PANTHER" id="PTHR21240">
    <property type="entry name" value="2-AMINO-3-CARBOXYLMUCONATE-6-SEMIALDEHYDE DECARBOXYLASE"/>
    <property type="match status" value="1"/>
</dbReference>
<name>A0ABS7PWQ9_9SPHN</name>
<dbReference type="InterPro" id="IPR032466">
    <property type="entry name" value="Metal_Hydrolase"/>
</dbReference>
<keyword evidence="4" id="KW-1185">Reference proteome</keyword>
<evidence type="ECO:0000256" key="1">
    <source>
        <dbReference type="ARBA" id="ARBA00023239"/>
    </source>
</evidence>
<organism evidence="3 4">
    <name type="scientific">Sphingomonas colocasiae</name>
    <dbReference type="NCBI Taxonomy" id="1848973"/>
    <lineage>
        <taxon>Bacteria</taxon>
        <taxon>Pseudomonadati</taxon>
        <taxon>Pseudomonadota</taxon>
        <taxon>Alphaproteobacteria</taxon>
        <taxon>Sphingomonadales</taxon>
        <taxon>Sphingomonadaceae</taxon>
        <taxon>Sphingomonas</taxon>
    </lineage>
</organism>
<reference evidence="3 4" key="1">
    <citation type="submission" date="2021-08" db="EMBL/GenBank/DDBJ databases">
        <authorList>
            <person name="Tuo L."/>
        </authorList>
    </citation>
    <scope>NUCLEOTIDE SEQUENCE [LARGE SCALE GENOMIC DNA]</scope>
    <source>
        <strain evidence="3 4">JCM 31229</strain>
    </source>
</reference>
<dbReference type="PANTHER" id="PTHR21240:SF30">
    <property type="entry name" value="AMIDOHYDROLASE-RELATED DOMAIN-CONTAINING PROTEIN-RELATED"/>
    <property type="match status" value="1"/>
</dbReference>
<keyword evidence="1" id="KW-0456">Lyase</keyword>
<dbReference type="Proteomes" id="UP000706039">
    <property type="component" value="Unassembled WGS sequence"/>
</dbReference>
<accession>A0ABS7PWQ9</accession>
<comment type="caution">
    <text evidence="3">The sequence shown here is derived from an EMBL/GenBank/DDBJ whole genome shotgun (WGS) entry which is preliminary data.</text>
</comment>
<dbReference type="SUPFAM" id="SSF51556">
    <property type="entry name" value="Metallo-dependent hydrolases"/>
    <property type="match status" value="1"/>
</dbReference>
<dbReference type="InterPro" id="IPR006680">
    <property type="entry name" value="Amidohydro-rel"/>
</dbReference>
<dbReference type="Gene3D" id="3.20.20.140">
    <property type="entry name" value="Metal-dependent hydrolases"/>
    <property type="match status" value="1"/>
</dbReference>
<protein>
    <submittedName>
        <fullName evidence="3">Amidohydrolase family protein</fullName>
    </submittedName>
</protein>
<feature type="domain" description="Amidohydrolase-related" evidence="2">
    <location>
        <begin position="55"/>
        <end position="328"/>
    </location>
</feature>